<evidence type="ECO:0000256" key="3">
    <source>
        <dbReference type="ARBA" id="ARBA00038471"/>
    </source>
</evidence>
<reference evidence="6 7" key="1">
    <citation type="journal article" date="2022" name="Nat. Plants">
        <title>Genomes of leafy and leafless Platanthera orchids illuminate the evolution of mycoheterotrophy.</title>
        <authorList>
            <person name="Li M.H."/>
            <person name="Liu K.W."/>
            <person name="Li Z."/>
            <person name="Lu H.C."/>
            <person name="Ye Q.L."/>
            <person name="Zhang D."/>
            <person name="Wang J.Y."/>
            <person name="Li Y.F."/>
            <person name="Zhong Z.M."/>
            <person name="Liu X."/>
            <person name="Yu X."/>
            <person name="Liu D.K."/>
            <person name="Tu X.D."/>
            <person name="Liu B."/>
            <person name="Hao Y."/>
            <person name="Liao X.Y."/>
            <person name="Jiang Y.T."/>
            <person name="Sun W.H."/>
            <person name="Chen J."/>
            <person name="Chen Y.Q."/>
            <person name="Ai Y."/>
            <person name="Zhai J.W."/>
            <person name="Wu S.S."/>
            <person name="Zhou Z."/>
            <person name="Hsiao Y.Y."/>
            <person name="Wu W.L."/>
            <person name="Chen Y.Y."/>
            <person name="Lin Y.F."/>
            <person name="Hsu J.L."/>
            <person name="Li C.Y."/>
            <person name="Wang Z.W."/>
            <person name="Zhao X."/>
            <person name="Zhong W.Y."/>
            <person name="Ma X.K."/>
            <person name="Ma L."/>
            <person name="Huang J."/>
            <person name="Chen G.Z."/>
            <person name="Huang M.Z."/>
            <person name="Huang L."/>
            <person name="Peng D.H."/>
            <person name="Luo Y.B."/>
            <person name="Zou S.Q."/>
            <person name="Chen S.P."/>
            <person name="Lan S."/>
            <person name="Tsai W.C."/>
            <person name="Van de Peer Y."/>
            <person name="Liu Z.J."/>
        </authorList>
    </citation>
    <scope>NUCLEOTIDE SEQUENCE [LARGE SCALE GENOMIC DNA]</scope>
    <source>
        <strain evidence="6">Lor287</strain>
    </source>
</reference>
<keyword evidence="7" id="KW-1185">Reference proteome</keyword>
<keyword evidence="2" id="KW-1015">Disulfide bond</keyword>
<feature type="domain" description="Pectinesterase inhibitor" evidence="5">
    <location>
        <begin position="22"/>
        <end position="175"/>
    </location>
</feature>
<dbReference type="GO" id="GO:0004857">
    <property type="term" value="F:enzyme inhibitor activity"/>
    <property type="evidence" value="ECO:0007669"/>
    <property type="project" value="InterPro"/>
</dbReference>
<dbReference type="InterPro" id="IPR035513">
    <property type="entry name" value="Invertase/methylesterase_inhib"/>
</dbReference>
<protein>
    <recommendedName>
        <fullName evidence="5">Pectinesterase inhibitor domain-containing protein</fullName>
    </recommendedName>
</protein>
<dbReference type="EMBL" id="JBBWWQ010000016">
    <property type="protein sequence ID" value="KAK8925833.1"/>
    <property type="molecule type" value="Genomic_DNA"/>
</dbReference>
<feature type="signal peptide" evidence="4">
    <location>
        <begin position="1"/>
        <end position="22"/>
    </location>
</feature>
<dbReference type="SMART" id="SM00856">
    <property type="entry name" value="PMEI"/>
    <property type="match status" value="1"/>
</dbReference>
<evidence type="ECO:0000313" key="6">
    <source>
        <dbReference type="EMBL" id="KAK8925833.1"/>
    </source>
</evidence>
<evidence type="ECO:0000313" key="7">
    <source>
        <dbReference type="Proteomes" id="UP001418222"/>
    </source>
</evidence>
<dbReference type="AlphaFoldDB" id="A0AAP0B3B3"/>
<dbReference type="Pfam" id="PF04043">
    <property type="entry name" value="PMEI"/>
    <property type="match status" value="1"/>
</dbReference>
<comment type="caution">
    <text evidence="6">The sequence shown here is derived from an EMBL/GenBank/DDBJ whole genome shotgun (WGS) entry which is preliminary data.</text>
</comment>
<dbReference type="Proteomes" id="UP001418222">
    <property type="component" value="Unassembled WGS sequence"/>
</dbReference>
<gene>
    <name evidence="6" type="ORF">KSP39_PZI019021</name>
</gene>
<dbReference type="NCBIfam" id="TIGR01614">
    <property type="entry name" value="PME_inhib"/>
    <property type="match status" value="1"/>
</dbReference>
<evidence type="ECO:0000256" key="4">
    <source>
        <dbReference type="SAM" id="SignalP"/>
    </source>
</evidence>
<dbReference type="PANTHER" id="PTHR35357:SF4">
    <property type="entry name" value="PECTINESTERASE INHIBITOR DOMAIN CONTAINING PROTEIN"/>
    <property type="match status" value="1"/>
</dbReference>
<comment type="similarity">
    <text evidence="3">Belongs to the PMEI family.</text>
</comment>
<dbReference type="SUPFAM" id="SSF101148">
    <property type="entry name" value="Plant invertase/pectin methylesterase inhibitor"/>
    <property type="match status" value="1"/>
</dbReference>
<name>A0AAP0B3B3_9ASPA</name>
<evidence type="ECO:0000256" key="1">
    <source>
        <dbReference type="ARBA" id="ARBA00022729"/>
    </source>
</evidence>
<dbReference type="Gene3D" id="1.20.140.40">
    <property type="entry name" value="Invertase/pectin methylesterase inhibitor family protein"/>
    <property type="match status" value="1"/>
</dbReference>
<evidence type="ECO:0000256" key="2">
    <source>
        <dbReference type="ARBA" id="ARBA00023157"/>
    </source>
</evidence>
<dbReference type="PANTHER" id="PTHR35357">
    <property type="entry name" value="OS02G0537100 PROTEIN"/>
    <property type="match status" value="1"/>
</dbReference>
<organism evidence="6 7">
    <name type="scientific">Platanthera zijinensis</name>
    <dbReference type="NCBI Taxonomy" id="2320716"/>
    <lineage>
        <taxon>Eukaryota</taxon>
        <taxon>Viridiplantae</taxon>
        <taxon>Streptophyta</taxon>
        <taxon>Embryophyta</taxon>
        <taxon>Tracheophyta</taxon>
        <taxon>Spermatophyta</taxon>
        <taxon>Magnoliopsida</taxon>
        <taxon>Liliopsida</taxon>
        <taxon>Asparagales</taxon>
        <taxon>Orchidaceae</taxon>
        <taxon>Orchidoideae</taxon>
        <taxon>Orchideae</taxon>
        <taxon>Orchidinae</taxon>
        <taxon>Platanthera</taxon>
    </lineage>
</organism>
<proteinExistence type="inferred from homology"/>
<feature type="chain" id="PRO_5042994410" description="Pectinesterase inhibitor domain-containing protein" evidence="4">
    <location>
        <begin position="23"/>
        <end position="182"/>
    </location>
</feature>
<dbReference type="InterPro" id="IPR006501">
    <property type="entry name" value="Pectinesterase_inhib_dom"/>
</dbReference>
<sequence length="182" mass="18512">MNPSAMLSLLLLLLLAGRQAAAGETTLNSMCNFLGGDYVNYDYCVSTLSSDPVSATADGHTLALIAVNLTAANATAVRSLADSLSVSASSDSFVRASLQNCSSLYAASSPDLLRSFAAAAARNYTAATTALSSVLRVPAGCDEAFAAAKEGAAVASPIRTENNAFSDLATLAKAVNNYLASD</sequence>
<evidence type="ECO:0000259" key="5">
    <source>
        <dbReference type="SMART" id="SM00856"/>
    </source>
</evidence>
<accession>A0AAP0B3B3</accession>
<keyword evidence="1 4" id="KW-0732">Signal</keyword>